<dbReference type="Pfam" id="PF00702">
    <property type="entry name" value="Hydrolase"/>
    <property type="match status" value="1"/>
</dbReference>
<feature type="non-terminal residue" evidence="1">
    <location>
        <position position="143"/>
    </location>
</feature>
<evidence type="ECO:0000313" key="1">
    <source>
        <dbReference type="EMBL" id="GAG33286.1"/>
    </source>
</evidence>
<name>X0Y8T4_9ZZZZ</name>
<sequence>MAKLFLFDVDKTLVDSRGAGGRAMNLAFAQLFGIDEGFAGISFTGRTDTAIFREAVGIHSLDGDFPTLLARFQETYYGILPGTLAEVQAYVLPGVRELLAGLQAAPGAFLGLATGNFREAARLKLGRFGLYDLFLAGGYADDS</sequence>
<dbReference type="Gene3D" id="1.10.150.240">
    <property type="entry name" value="Putative phosphatase, domain 2"/>
    <property type="match status" value="1"/>
</dbReference>
<dbReference type="InterPro" id="IPR023198">
    <property type="entry name" value="PGP-like_dom2"/>
</dbReference>
<dbReference type="Gene3D" id="3.40.50.1000">
    <property type="entry name" value="HAD superfamily/HAD-like"/>
    <property type="match status" value="1"/>
</dbReference>
<dbReference type="AlphaFoldDB" id="X0Y8T4"/>
<dbReference type="SUPFAM" id="SSF56784">
    <property type="entry name" value="HAD-like"/>
    <property type="match status" value="1"/>
</dbReference>
<dbReference type="InterPro" id="IPR036412">
    <property type="entry name" value="HAD-like_sf"/>
</dbReference>
<accession>X0Y8T4</accession>
<organism evidence="1">
    <name type="scientific">marine sediment metagenome</name>
    <dbReference type="NCBI Taxonomy" id="412755"/>
    <lineage>
        <taxon>unclassified sequences</taxon>
        <taxon>metagenomes</taxon>
        <taxon>ecological metagenomes</taxon>
    </lineage>
</organism>
<dbReference type="InterPro" id="IPR023214">
    <property type="entry name" value="HAD_sf"/>
</dbReference>
<gene>
    <name evidence="1" type="ORF">S01H1_70407</name>
</gene>
<proteinExistence type="predicted"/>
<reference evidence="1" key="1">
    <citation type="journal article" date="2014" name="Front. Microbiol.">
        <title>High frequency of phylogenetically diverse reductive dehalogenase-homologous genes in deep subseafloor sedimentary metagenomes.</title>
        <authorList>
            <person name="Kawai M."/>
            <person name="Futagami T."/>
            <person name="Toyoda A."/>
            <person name="Takaki Y."/>
            <person name="Nishi S."/>
            <person name="Hori S."/>
            <person name="Arai W."/>
            <person name="Tsubouchi T."/>
            <person name="Morono Y."/>
            <person name="Uchiyama I."/>
            <person name="Ito T."/>
            <person name="Fujiyama A."/>
            <person name="Inagaki F."/>
            <person name="Takami H."/>
        </authorList>
    </citation>
    <scope>NUCLEOTIDE SEQUENCE</scope>
    <source>
        <strain evidence="1">Expedition CK06-06</strain>
    </source>
</reference>
<dbReference type="EMBL" id="BARS01046818">
    <property type="protein sequence ID" value="GAG33286.1"/>
    <property type="molecule type" value="Genomic_DNA"/>
</dbReference>
<evidence type="ECO:0008006" key="2">
    <source>
        <dbReference type="Google" id="ProtNLM"/>
    </source>
</evidence>
<protein>
    <recommendedName>
        <fullName evidence="2">Haloacid dehalogenase-like hydrolase</fullName>
    </recommendedName>
</protein>
<comment type="caution">
    <text evidence="1">The sequence shown here is derived from an EMBL/GenBank/DDBJ whole genome shotgun (WGS) entry which is preliminary data.</text>
</comment>